<proteinExistence type="predicted"/>
<dbReference type="SUPFAM" id="SSF55154">
    <property type="entry name" value="CYTH-like phosphatases"/>
    <property type="match status" value="1"/>
</dbReference>
<keyword evidence="4" id="KW-1185">Reference proteome</keyword>
<dbReference type="SMART" id="SM00880">
    <property type="entry name" value="CHAD"/>
    <property type="match status" value="1"/>
</dbReference>
<protein>
    <submittedName>
        <fullName evidence="3">CHAD domain-contain protein</fullName>
    </submittedName>
</protein>
<dbReference type="InterPro" id="IPR038186">
    <property type="entry name" value="CHAD_dom_sf"/>
</dbReference>
<dbReference type="OrthoDB" id="9777271at2"/>
<dbReference type="PROSITE" id="PS51708">
    <property type="entry name" value="CHAD"/>
    <property type="match status" value="1"/>
</dbReference>
<dbReference type="InterPro" id="IPR023577">
    <property type="entry name" value="CYTH_domain"/>
</dbReference>
<sequence length="468" mass="55714">MEIERKFLLEDSSLLKLLFEKNVTIYKTSIKQFYTEISKFSEIRYRKKDEIYYLTNKAGAGLVRDELEVVISKNEYKEAKNKRISHIISKDRYSFFLDELEYFLDVYHDFLSPLVTLEIEFKSVEDANEFKFDTIFENVVKKEITQDERYKNKNLSLYANPKCEFECNKALIAIKKSPNLELKFPSYIDASDGFRLLFNQIYQKIKTLKQSYIDSPDAEVLHQLRVNLRKSRSLLKLARSLYDERVIAQILNGLKMVANRTNEKRDFDVFIQYLKDVENSSEILKSLEFVSQSKQGDVGEFLVSKEVEEFFLDYENFLSDDSGFYKKDSKVMKKFIAFIIRKEIIGLEKRFAKLDDERENEYFHATRIELKKLRYLFESFKTMFDIEAFDDGFARLKKMQVVFGELQDRDVWCDIIDMYDKGEMAHFMQAQKGEISVQMFKLRGQILDKKPKFIKQIRKISKILKAYY</sequence>
<dbReference type="EMBL" id="FIZP01000001">
    <property type="protein sequence ID" value="CZE45896.1"/>
    <property type="molecule type" value="Genomic_DNA"/>
</dbReference>
<dbReference type="RefSeq" id="WP_075539849.1">
    <property type="nucleotide sequence ID" value="NZ_CP053844.1"/>
</dbReference>
<dbReference type="InterPro" id="IPR007899">
    <property type="entry name" value="CHAD_dom"/>
</dbReference>
<dbReference type="Pfam" id="PF05235">
    <property type="entry name" value="CHAD"/>
    <property type="match status" value="1"/>
</dbReference>
<dbReference type="SMART" id="SM01118">
    <property type="entry name" value="CYTH"/>
    <property type="match status" value="1"/>
</dbReference>
<evidence type="ECO:0000259" key="2">
    <source>
        <dbReference type="PROSITE" id="PS51708"/>
    </source>
</evidence>
<dbReference type="Gene3D" id="2.40.320.10">
    <property type="entry name" value="Hypothetical Protein Pfu-838710-001"/>
    <property type="match status" value="1"/>
</dbReference>
<evidence type="ECO:0000313" key="4">
    <source>
        <dbReference type="Proteomes" id="UP000069632"/>
    </source>
</evidence>
<evidence type="ECO:0000259" key="1">
    <source>
        <dbReference type="PROSITE" id="PS51707"/>
    </source>
</evidence>
<dbReference type="PANTHER" id="PTHR39339:SF1">
    <property type="entry name" value="CHAD DOMAIN-CONTAINING PROTEIN"/>
    <property type="match status" value="1"/>
</dbReference>
<organism evidence="3 4">
    <name type="scientific">Campylobacter geochelonis</name>
    <dbReference type="NCBI Taxonomy" id="1780362"/>
    <lineage>
        <taxon>Bacteria</taxon>
        <taxon>Pseudomonadati</taxon>
        <taxon>Campylobacterota</taxon>
        <taxon>Epsilonproteobacteria</taxon>
        <taxon>Campylobacterales</taxon>
        <taxon>Campylobacteraceae</taxon>
        <taxon>Campylobacter</taxon>
    </lineage>
</organism>
<dbReference type="PANTHER" id="PTHR39339">
    <property type="entry name" value="SLR1444 PROTEIN"/>
    <property type="match status" value="1"/>
</dbReference>
<dbReference type="InterPro" id="IPR033469">
    <property type="entry name" value="CYTH-like_dom_sf"/>
</dbReference>
<dbReference type="Gene3D" id="1.40.20.10">
    <property type="entry name" value="CHAD domain"/>
    <property type="match status" value="1"/>
</dbReference>
<name>A0A128EA53_9BACT</name>
<dbReference type="Proteomes" id="UP000069632">
    <property type="component" value="Unassembled WGS sequence"/>
</dbReference>
<feature type="domain" description="CHAD" evidence="2">
    <location>
        <begin position="187"/>
        <end position="459"/>
    </location>
</feature>
<feature type="domain" description="CYTH" evidence="1">
    <location>
        <begin position="1"/>
        <end position="157"/>
    </location>
</feature>
<accession>A0A128EA53</accession>
<gene>
    <name evidence="3" type="ORF">ERS672216_00088</name>
</gene>
<evidence type="ECO:0000313" key="3">
    <source>
        <dbReference type="EMBL" id="CZE45896.1"/>
    </source>
</evidence>
<reference evidence="3 4" key="1">
    <citation type="submission" date="2016-02" db="EMBL/GenBank/DDBJ databases">
        <authorList>
            <consortium name="Pathogen Informatics"/>
        </authorList>
    </citation>
    <scope>NUCLEOTIDE SEQUENCE [LARGE SCALE GENOMIC DNA]</scope>
    <source>
        <strain evidence="3 4">RC20</strain>
    </source>
</reference>
<dbReference type="AlphaFoldDB" id="A0A128EA53"/>
<dbReference type="PROSITE" id="PS51707">
    <property type="entry name" value="CYTH"/>
    <property type="match status" value="1"/>
</dbReference>